<organism evidence="2 3">
    <name type="scientific">Raoultibacter timonensis</name>
    <dbReference type="NCBI Taxonomy" id="1907662"/>
    <lineage>
        <taxon>Bacteria</taxon>
        <taxon>Bacillati</taxon>
        <taxon>Actinomycetota</taxon>
        <taxon>Coriobacteriia</taxon>
        <taxon>Eggerthellales</taxon>
        <taxon>Eggerthellaceae</taxon>
        <taxon>Raoultibacter</taxon>
    </lineage>
</organism>
<keyword evidence="1" id="KW-0472">Membrane</keyword>
<dbReference type="RefSeq" id="WP_102378100.1">
    <property type="nucleotide sequence ID" value="NZ_AP025564.1"/>
</dbReference>
<keyword evidence="3" id="KW-1185">Reference proteome</keyword>
<dbReference type="EMBL" id="AP025564">
    <property type="protein sequence ID" value="BDE96373.1"/>
    <property type="molecule type" value="Genomic_DNA"/>
</dbReference>
<evidence type="ECO:0000256" key="1">
    <source>
        <dbReference type="SAM" id="Phobius"/>
    </source>
</evidence>
<feature type="transmembrane region" description="Helical" evidence="1">
    <location>
        <begin position="41"/>
        <end position="62"/>
    </location>
</feature>
<evidence type="ECO:0008006" key="4">
    <source>
        <dbReference type="Google" id="ProtNLM"/>
    </source>
</evidence>
<accession>A0ABM7WJ86</accession>
<sequence length="143" mass="14922">MADEQNQPPQPSNPQQFNYNDGRELKSAQNLVIAASITGPVSMVIGGVFLGIVGLVCGILAYRKIRALRAKGGTIGLVASRLRTACIVALVVTAIALVLNITYVVSVYPLMVEALETGDYSKLFPQGTAPSTGGSNSGNATWG</sequence>
<evidence type="ECO:0000313" key="3">
    <source>
        <dbReference type="Proteomes" id="UP001320544"/>
    </source>
</evidence>
<dbReference type="Proteomes" id="UP001320544">
    <property type="component" value="Chromosome"/>
</dbReference>
<reference evidence="2 3" key="1">
    <citation type="submission" date="2022-01" db="EMBL/GenBank/DDBJ databases">
        <title>Novel bile acid biosynthetic pathways are enriched in the microbiome of centenarians.</title>
        <authorList>
            <person name="Sato Y."/>
            <person name="Atarashi K."/>
            <person name="Plichta R.D."/>
            <person name="Arai Y."/>
            <person name="Sasajima S."/>
            <person name="Kearney M.S."/>
            <person name="Suda W."/>
            <person name="Takeshita K."/>
            <person name="Sasaki T."/>
            <person name="Okamoto S."/>
            <person name="Skelly N.A."/>
            <person name="Okamura Y."/>
            <person name="Vlamakis H."/>
            <person name="Li Y."/>
            <person name="Tanoue T."/>
            <person name="Takei H."/>
            <person name="Nittono H."/>
            <person name="Narushima S."/>
            <person name="Irie J."/>
            <person name="Itoh H."/>
            <person name="Moriya K."/>
            <person name="Sugiura Y."/>
            <person name="Suematsu M."/>
            <person name="Moritoki N."/>
            <person name="Shibata S."/>
            <person name="Littman R.D."/>
            <person name="Fischbach A.M."/>
            <person name="Uwamino Y."/>
            <person name="Inoue T."/>
            <person name="Honda A."/>
            <person name="Hattori M."/>
            <person name="Murai T."/>
            <person name="Xavier J.R."/>
            <person name="Hirose N."/>
            <person name="Honda K."/>
        </authorList>
    </citation>
    <scope>NUCLEOTIDE SEQUENCE [LARGE SCALE GENOMIC DNA]</scope>
    <source>
        <strain evidence="2 3">CE91-St30</strain>
    </source>
</reference>
<protein>
    <recommendedName>
        <fullName evidence="4">DUF4190 domain-containing protein</fullName>
    </recommendedName>
</protein>
<keyword evidence="1" id="KW-1133">Transmembrane helix</keyword>
<keyword evidence="1" id="KW-0812">Transmembrane</keyword>
<name>A0ABM7WJ86_9ACTN</name>
<gene>
    <name evidence="2" type="ORF">CE91St30_17060</name>
</gene>
<feature type="transmembrane region" description="Helical" evidence="1">
    <location>
        <begin position="82"/>
        <end position="105"/>
    </location>
</feature>
<proteinExistence type="predicted"/>
<evidence type="ECO:0000313" key="2">
    <source>
        <dbReference type="EMBL" id="BDE96373.1"/>
    </source>
</evidence>